<evidence type="ECO:0000313" key="3">
    <source>
        <dbReference type="EMBL" id="ABR18215.1"/>
    </source>
</evidence>
<dbReference type="OMA" id="MNCEQSY"/>
<feature type="transmembrane region" description="Helical" evidence="1">
    <location>
        <begin position="307"/>
        <end position="331"/>
    </location>
</feature>
<protein>
    <recommendedName>
        <fullName evidence="4">Gnk2-homologous domain-containing protein</fullName>
    </recommendedName>
</protein>
<proteinExistence type="evidence at transcript level"/>
<reference evidence="3" key="1">
    <citation type="submission" date="2007-06" db="EMBL/GenBank/DDBJ databases">
        <title>Full length cDNA sequences from Sitka Spruce (Picea sitchensis).</title>
        <authorList>
            <person name="Ralph S.G."/>
            <person name="Chun H.E."/>
            <person name="Liao N."/>
            <person name="Ali J."/>
            <person name="Reid K."/>
            <person name="Kolosova N."/>
            <person name="Cooper N."/>
            <person name="Cullis C."/>
            <person name="Jancsik S."/>
            <person name="Moore R."/>
            <person name="Mayo M."/>
            <person name="Wagner S."/>
            <person name="Holt R.A."/>
            <person name="Jones S.J.M."/>
            <person name="Marra M.A."/>
            <person name="Ritland C.E."/>
            <person name="Ritland K."/>
            <person name="Bohlmann J."/>
        </authorList>
    </citation>
    <scope>NUCLEOTIDE SEQUENCE</scope>
    <source>
        <tissue evidence="3">Bark</tissue>
    </source>
</reference>
<keyword evidence="2" id="KW-0732">Signal</keyword>
<accession>B8LRD5</accession>
<feature type="chain" id="PRO_5002874423" description="Gnk2-homologous domain-containing protein" evidence="2">
    <location>
        <begin position="26"/>
        <end position="397"/>
    </location>
</feature>
<organism evidence="3">
    <name type="scientific">Picea sitchensis</name>
    <name type="common">Sitka spruce</name>
    <name type="synonym">Pinus sitchensis</name>
    <dbReference type="NCBI Taxonomy" id="3332"/>
    <lineage>
        <taxon>Eukaryota</taxon>
        <taxon>Viridiplantae</taxon>
        <taxon>Streptophyta</taxon>
        <taxon>Embryophyta</taxon>
        <taxon>Tracheophyta</taxon>
        <taxon>Spermatophyta</taxon>
        <taxon>Pinopsida</taxon>
        <taxon>Pinidae</taxon>
        <taxon>Conifers I</taxon>
        <taxon>Pinales</taxon>
        <taxon>Pinaceae</taxon>
        <taxon>Picea</taxon>
    </lineage>
</organism>
<evidence type="ECO:0008006" key="4">
    <source>
        <dbReference type="Google" id="ProtNLM"/>
    </source>
</evidence>
<dbReference type="PANTHER" id="PTHR35752:SF1">
    <property type="entry name" value="G-PROTEIN COUPLED RECEPTOR"/>
    <property type="match status" value="1"/>
</dbReference>
<feature type="signal peptide" evidence="2">
    <location>
        <begin position="1"/>
        <end position="25"/>
    </location>
</feature>
<dbReference type="AlphaFoldDB" id="B8LRD5"/>
<keyword evidence="1" id="KW-0812">Transmembrane</keyword>
<sequence>MFTLKWLLLFLVSVLLLLKLPLANTASNCYAVDKNDYIYDFTKLVGKKFEYEGKESDLTVRFCKDVQYRSDSGYVDFGHFAPLNYFAHGTGNADFVQEYYFGDLQHCEQYGFDKMGRSAQVNIICGNCSNRATCRDESGCICSVSYDTNCRVIVELALSCSQSSSHIFQGFTVGFHPRAWELVYNGITQWGYDKPQYGYSFGTKVTQVSPYFTAVAALSKRVGTPFYTVFPDKGLEVELSGSASAGDPPTTLSPTILNVNWQCEKAQDALYVVNITVPIEGYPPINFSLGKLCEYKQTRKSDSTKGWATFGILCCIFIVLSTASCCAGFLYKTRVEKQHGLYAVPGMTVLAACLEVASGGTNGGYSPANDASQSTWERPPVPHRVSEIATDSKYGSV</sequence>
<evidence type="ECO:0000256" key="2">
    <source>
        <dbReference type="SAM" id="SignalP"/>
    </source>
</evidence>
<keyword evidence="1" id="KW-0472">Membrane</keyword>
<dbReference type="EMBL" id="EF678460">
    <property type="protein sequence ID" value="ABR18215.1"/>
    <property type="molecule type" value="mRNA"/>
</dbReference>
<dbReference type="PANTHER" id="PTHR35752">
    <property type="entry name" value="G-PROTEIN COUPLED RECEPTOR"/>
    <property type="match status" value="1"/>
</dbReference>
<name>B8LRD5_PICSI</name>
<evidence type="ECO:0000256" key="1">
    <source>
        <dbReference type="SAM" id="Phobius"/>
    </source>
</evidence>
<keyword evidence="1" id="KW-1133">Transmembrane helix</keyword>